<dbReference type="PANTHER" id="PTHR34454">
    <property type="entry name" value="TUNICAMYCIN INDUCED PROTEIN"/>
    <property type="match status" value="1"/>
</dbReference>
<dbReference type="AlphaFoldDB" id="A0A7J0EKB1"/>
<reference evidence="1 2" key="1">
    <citation type="submission" date="2019-07" db="EMBL/GenBank/DDBJ databases">
        <title>De Novo Assembly of kiwifruit Actinidia rufa.</title>
        <authorList>
            <person name="Sugita-Konishi S."/>
            <person name="Sato K."/>
            <person name="Mori E."/>
            <person name="Abe Y."/>
            <person name="Kisaki G."/>
            <person name="Hamano K."/>
            <person name="Suezawa K."/>
            <person name="Otani M."/>
            <person name="Fukuda T."/>
            <person name="Manabe T."/>
            <person name="Gomi K."/>
            <person name="Tabuchi M."/>
            <person name="Akimitsu K."/>
            <person name="Kataoka I."/>
        </authorList>
    </citation>
    <scope>NUCLEOTIDE SEQUENCE [LARGE SCALE GENOMIC DNA]</scope>
    <source>
        <strain evidence="2">cv. Fuchu</strain>
    </source>
</reference>
<dbReference type="PANTHER" id="PTHR34454:SF3">
    <property type="entry name" value="PEPTIDASE I, PUTATIVE-RELATED"/>
    <property type="match status" value="1"/>
</dbReference>
<dbReference type="InterPro" id="IPR053283">
    <property type="entry name" value="TUNICAMYCIN_INDUCED_1"/>
</dbReference>
<dbReference type="EMBL" id="BJWL01000005">
    <property type="protein sequence ID" value="GFY86911.1"/>
    <property type="molecule type" value="Genomic_DNA"/>
</dbReference>
<protein>
    <submittedName>
        <fullName evidence="1">Uncharacterized protein</fullName>
    </submittedName>
</protein>
<dbReference type="Proteomes" id="UP000585474">
    <property type="component" value="Unassembled WGS sequence"/>
</dbReference>
<name>A0A7J0EKB1_9ERIC</name>
<evidence type="ECO:0000313" key="1">
    <source>
        <dbReference type="EMBL" id="GFY86911.1"/>
    </source>
</evidence>
<sequence>MKVISIQQYARDTSSRLRMRKRNRNWILNHMGWGNLLGIGLNCTGEGLDQGNNKAWIGTAQGLCCAAGRLRRRLEVVAAGCAGLHRGWLLAAQGLARGSRIVCTEAAQRLVGAAQGLRRRLEVVTVWAAQRCGWWLRRWGLRWGSVGGCWATAQGAFAGAPPMVPWRILMRLQVGGDNELSLLLPLNASHTGLKRILVGEGITGEVRNAQGVSLDHALELALQVNRSVAIDRQGSEFWPFQNSLCETLLPICISGSVTVAAYRARNPDSYIETTFLLRDTIEWLSEKCYLRNVYRKRRCPIDSINLRTAAIEKLLRSFLGDKIYQNGGLGFLKANIKASTVVRFKMELERDIRSNDTLQGTLAEWRTGHTIERVWFELVARIERERLKPLVVKKVIPSTEVDSSGWSNLMSNISFTKFPSILVPPEALTLDVKW</sequence>
<comment type="caution">
    <text evidence="1">The sequence shown here is derived from an EMBL/GenBank/DDBJ whole genome shotgun (WGS) entry which is preliminary data.</text>
</comment>
<proteinExistence type="predicted"/>
<organism evidence="1 2">
    <name type="scientific">Actinidia rufa</name>
    <dbReference type="NCBI Taxonomy" id="165716"/>
    <lineage>
        <taxon>Eukaryota</taxon>
        <taxon>Viridiplantae</taxon>
        <taxon>Streptophyta</taxon>
        <taxon>Embryophyta</taxon>
        <taxon>Tracheophyta</taxon>
        <taxon>Spermatophyta</taxon>
        <taxon>Magnoliopsida</taxon>
        <taxon>eudicotyledons</taxon>
        <taxon>Gunneridae</taxon>
        <taxon>Pentapetalae</taxon>
        <taxon>asterids</taxon>
        <taxon>Ericales</taxon>
        <taxon>Actinidiaceae</taxon>
        <taxon>Actinidia</taxon>
    </lineage>
</organism>
<evidence type="ECO:0000313" key="2">
    <source>
        <dbReference type="Proteomes" id="UP000585474"/>
    </source>
</evidence>
<keyword evidence="2" id="KW-1185">Reference proteome</keyword>
<accession>A0A7J0EKB1</accession>
<gene>
    <name evidence="1" type="ORF">Acr_05g0005500</name>
</gene>
<dbReference type="OrthoDB" id="308440at2759"/>